<proteinExistence type="predicted"/>
<evidence type="ECO:0000313" key="2">
    <source>
        <dbReference type="EMBL" id="RSD25713.1"/>
    </source>
</evidence>
<dbReference type="Gene3D" id="3.40.50.300">
    <property type="entry name" value="P-loop containing nucleotide triphosphate hydrolases"/>
    <property type="match status" value="1"/>
</dbReference>
<gene>
    <name evidence="2" type="ORF">EIY87_01615</name>
</gene>
<comment type="caution">
    <text evidence="2">The sequence shown here is derived from an EMBL/GenBank/DDBJ whole genome shotgun (WGS) entry which is preliminary data.</text>
</comment>
<name>A0A3R9E471_9PSEU</name>
<dbReference type="GO" id="GO:0016887">
    <property type="term" value="F:ATP hydrolysis activity"/>
    <property type="evidence" value="ECO:0007669"/>
    <property type="project" value="InterPro"/>
</dbReference>
<dbReference type="Pfam" id="PF13304">
    <property type="entry name" value="AAA_21"/>
    <property type="match status" value="1"/>
</dbReference>
<organism evidence="2 3">
    <name type="scientific">Amycolatopsis eburnea</name>
    <dbReference type="NCBI Taxonomy" id="2267691"/>
    <lineage>
        <taxon>Bacteria</taxon>
        <taxon>Bacillati</taxon>
        <taxon>Actinomycetota</taxon>
        <taxon>Actinomycetes</taxon>
        <taxon>Pseudonocardiales</taxon>
        <taxon>Pseudonocardiaceae</taxon>
        <taxon>Amycolatopsis</taxon>
    </lineage>
</organism>
<dbReference type="SUPFAM" id="SSF52540">
    <property type="entry name" value="P-loop containing nucleoside triphosphate hydrolases"/>
    <property type="match status" value="1"/>
</dbReference>
<dbReference type="InterPro" id="IPR027417">
    <property type="entry name" value="P-loop_NTPase"/>
</dbReference>
<dbReference type="PANTHER" id="PTHR43581">
    <property type="entry name" value="ATP/GTP PHOSPHATASE"/>
    <property type="match status" value="1"/>
</dbReference>
<dbReference type="RefSeq" id="WP_125305849.1">
    <property type="nucleotide sequence ID" value="NZ_RSEC01000008.1"/>
</dbReference>
<sequence length="464" mass="52106">MPEKNPDKGSEVLQRIEVEDLFGRLSYNIVPEPPADGPGGISDRLMLLYGDNGSGKTTILKLVWDLLSPATSRGHRSRVARTPFRRIALTLSDGTVIEAIKKAELVGDFVVLVHYPSRRSQIRVDYEVNSQMAIRYDDLDFGDISRMTTENILKLSRKYGQKIKRNDDGEYLGFLKDCAIAPIFLADDRIIYSDLIDEEETARAERRPQGDPDAARRSVSEEVLFCMDRLSQQLRQLTIGAQAIGSQNATSLYMDVLERLGDTASDSRVVDDVNLEKQIITLGLRNEKFEQLGFSPSFPAGAFLTLVSKLDDQAKQVAKGVLGPYFVSLEKRLDALQEAQGITQTLLDQANSFLRGKYLTFRPREGIRIVTDSDSLLDPTNLSSGERQLVLLLCYTMLARQTSRLFIIDEPELSLNIKWQRRIIDALLTCAANSGIQFIVATHSIELITGYRERLVRLANTKRT</sequence>
<accession>A0A3R9E471</accession>
<protein>
    <recommendedName>
        <fullName evidence="1">ATPase AAA-type core domain-containing protein</fullName>
    </recommendedName>
</protein>
<dbReference type="OrthoDB" id="9815944at2"/>
<dbReference type="InterPro" id="IPR003959">
    <property type="entry name" value="ATPase_AAA_core"/>
</dbReference>
<dbReference type="PANTHER" id="PTHR43581:SF4">
    <property type="entry name" value="ATP_GTP PHOSPHATASE"/>
    <property type="match status" value="1"/>
</dbReference>
<evidence type="ECO:0000259" key="1">
    <source>
        <dbReference type="Pfam" id="PF13304"/>
    </source>
</evidence>
<dbReference type="EMBL" id="RSEC01000008">
    <property type="protein sequence ID" value="RSD25713.1"/>
    <property type="molecule type" value="Genomic_DNA"/>
</dbReference>
<dbReference type="GO" id="GO:0005524">
    <property type="term" value="F:ATP binding"/>
    <property type="evidence" value="ECO:0007669"/>
    <property type="project" value="InterPro"/>
</dbReference>
<dbReference type="CDD" id="cd00267">
    <property type="entry name" value="ABC_ATPase"/>
    <property type="match status" value="1"/>
</dbReference>
<feature type="domain" description="ATPase AAA-type core" evidence="1">
    <location>
        <begin position="339"/>
        <end position="448"/>
    </location>
</feature>
<dbReference type="Proteomes" id="UP000267081">
    <property type="component" value="Unassembled WGS sequence"/>
</dbReference>
<keyword evidence="3" id="KW-1185">Reference proteome</keyword>
<dbReference type="InterPro" id="IPR051396">
    <property type="entry name" value="Bact_Antivir_Def_Nuclease"/>
</dbReference>
<dbReference type="AlphaFoldDB" id="A0A3R9E471"/>
<reference evidence="2 3" key="1">
    <citation type="submission" date="2018-12" db="EMBL/GenBank/DDBJ databases">
        <title>Amycolatopsis eburnea sp. nov. actinomycete associate with arbuscular mycorrhiza fungal spore.</title>
        <authorList>
            <person name="Lumyong S."/>
            <person name="Chaiya L."/>
        </authorList>
    </citation>
    <scope>NUCLEOTIDE SEQUENCE [LARGE SCALE GENOMIC DNA]</scope>
    <source>
        <strain evidence="2 3">GLM-1</strain>
    </source>
</reference>
<evidence type="ECO:0000313" key="3">
    <source>
        <dbReference type="Proteomes" id="UP000267081"/>
    </source>
</evidence>